<reference evidence="2 3" key="1">
    <citation type="submission" date="2020-04" db="EMBL/GenBank/DDBJ databases">
        <title>MicrobeNet Type strains.</title>
        <authorList>
            <person name="Nicholson A.C."/>
        </authorList>
    </citation>
    <scope>NUCLEOTIDE SEQUENCE [LARGE SCALE GENOMIC DNA]</scope>
    <source>
        <strain evidence="2 3">JCM 12354</strain>
    </source>
</reference>
<keyword evidence="3" id="KW-1185">Reference proteome</keyword>
<dbReference type="RefSeq" id="WP_067869378.1">
    <property type="nucleotide sequence ID" value="NZ_JAAXOP010000001.1"/>
</dbReference>
<dbReference type="InterPro" id="IPR005149">
    <property type="entry name" value="Tscrpt_reg_PadR_N"/>
</dbReference>
<evidence type="ECO:0000313" key="3">
    <source>
        <dbReference type="Proteomes" id="UP000565711"/>
    </source>
</evidence>
<dbReference type="Gene3D" id="1.10.10.10">
    <property type="entry name" value="Winged helix-like DNA-binding domain superfamily/Winged helix DNA-binding domain"/>
    <property type="match status" value="1"/>
</dbReference>
<dbReference type="Proteomes" id="UP000565711">
    <property type="component" value="Unassembled WGS sequence"/>
</dbReference>
<dbReference type="EMBL" id="JAAXOP010000001">
    <property type="protein sequence ID" value="NKY49087.1"/>
    <property type="molecule type" value="Genomic_DNA"/>
</dbReference>
<name>A0A846XR50_9NOCA</name>
<dbReference type="InterPro" id="IPR036388">
    <property type="entry name" value="WH-like_DNA-bd_sf"/>
</dbReference>
<protein>
    <submittedName>
        <fullName evidence="2">PadR family transcriptional regulator</fullName>
    </submittedName>
</protein>
<dbReference type="PANTHER" id="PTHR43252">
    <property type="entry name" value="TRANSCRIPTIONAL REGULATOR YQJI"/>
    <property type="match status" value="1"/>
</dbReference>
<evidence type="ECO:0000313" key="2">
    <source>
        <dbReference type="EMBL" id="NKY49087.1"/>
    </source>
</evidence>
<sequence>MGKQPGATLTPMAIAVLALLEEAPMHPYEMYQLTLKRREDALIKIRPGSLYHTVTRLAEQDLVRPESTERAGNRPERTTYRITEAGTAALRHRISEIIRRPIREYPIFPVALAEAHNLPADEVVALLTERIALLDEDIAEFDAIRQWTSSHGVPRRYWMVVEFLHAQTTGEADWLRGLVDELRDGSLPWGEFDEEGSRCPTRDGDLGHDWGAALPDEVLADIRNGGVRTADHRPST</sequence>
<gene>
    <name evidence="2" type="ORF">HGA08_02540</name>
</gene>
<comment type="caution">
    <text evidence="2">The sequence shown here is derived from an EMBL/GenBank/DDBJ whole genome shotgun (WGS) entry which is preliminary data.</text>
</comment>
<accession>A0A846XR50</accession>
<feature type="domain" description="Transcription regulator PadR N-terminal" evidence="1">
    <location>
        <begin position="16"/>
        <end position="91"/>
    </location>
</feature>
<proteinExistence type="predicted"/>
<dbReference type="Pfam" id="PF03551">
    <property type="entry name" value="PadR"/>
    <property type="match status" value="1"/>
</dbReference>
<dbReference type="AlphaFoldDB" id="A0A846XR50"/>
<dbReference type="SUPFAM" id="SSF46785">
    <property type="entry name" value="Winged helix' DNA-binding domain"/>
    <property type="match status" value="1"/>
</dbReference>
<dbReference type="InterPro" id="IPR036390">
    <property type="entry name" value="WH_DNA-bd_sf"/>
</dbReference>
<dbReference type="PANTHER" id="PTHR43252:SF7">
    <property type="entry name" value="TRANSCRIPTIONAL REGULATOR YQJI"/>
    <property type="match status" value="1"/>
</dbReference>
<organism evidence="2 3">
    <name type="scientific">Nocardia vermiculata</name>
    <dbReference type="NCBI Taxonomy" id="257274"/>
    <lineage>
        <taxon>Bacteria</taxon>
        <taxon>Bacillati</taxon>
        <taxon>Actinomycetota</taxon>
        <taxon>Actinomycetes</taxon>
        <taxon>Mycobacteriales</taxon>
        <taxon>Nocardiaceae</taxon>
        <taxon>Nocardia</taxon>
    </lineage>
</organism>
<evidence type="ECO:0000259" key="1">
    <source>
        <dbReference type="Pfam" id="PF03551"/>
    </source>
</evidence>